<name>A0ABY4Q534_9ACTN</name>
<organism evidence="1 2">
    <name type="scientific">Streptomyces durmitorensis</name>
    <dbReference type="NCBI Taxonomy" id="319947"/>
    <lineage>
        <taxon>Bacteria</taxon>
        <taxon>Bacillati</taxon>
        <taxon>Actinomycetota</taxon>
        <taxon>Actinomycetes</taxon>
        <taxon>Kitasatosporales</taxon>
        <taxon>Streptomycetaceae</taxon>
        <taxon>Streptomyces</taxon>
    </lineage>
</organism>
<protein>
    <submittedName>
        <fullName evidence="1">Uncharacterized protein</fullName>
    </submittedName>
</protein>
<dbReference type="RefSeq" id="WP_249592628.1">
    <property type="nucleotide sequence ID" value="NZ_BAAAQL010000038.1"/>
</dbReference>
<accession>A0ABY4Q534</accession>
<proteinExistence type="predicted"/>
<evidence type="ECO:0000313" key="1">
    <source>
        <dbReference type="EMBL" id="UQT61298.1"/>
    </source>
</evidence>
<keyword evidence="2" id="KW-1185">Reference proteome</keyword>
<reference evidence="1 2" key="1">
    <citation type="submission" date="2022-05" db="EMBL/GenBank/DDBJ databases">
        <authorList>
            <person name="Zhou X."/>
            <person name="Li K."/>
            <person name="Man Y."/>
        </authorList>
    </citation>
    <scope>NUCLEOTIDE SEQUENCE [LARGE SCALE GENOMIC DNA]</scope>
    <source>
        <strain evidence="1 2">MS405</strain>
    </source>
</reference>
<sequence length="123" mass="14038">MKYAEEAGRIWRTYVPERGQAVTVQGELIRAVEKLRDEAGRNGNVNWDDGFERLVLFLRRTLDEPLVFDASASREIAGDLAVISNLEVPADDGPFDRLTDRLVEWCRAHPDPVAHSHDPYLHR</sequence>
<evidence type="ECO:0000313" key="2">
    <source>
        <dbReference type="Proteomes" id="UP000829992"/>
    </source>
</evidence>
<gene>
    <name evidence="1" type="ORF">M4V62_42975</name>
</gene>
<dbReference type="EMBL" id="CP097289">
    <property type="protein sequence ID" value="UQT61298.1"/>
    <property type="molecule type" value="Genomic_DNA"/>
</dbReference>
<dbReference type="Proteomes" id="UP000829992">
    <property type="component" value="Chromosome"/>
</dbReference>